<gene>
    <name evidence="10" type="ORF">ACFO3F_01090</name>
</gene>
<keyword evidence="3" id="KW-1003">Cell membrane</keyword>
<dbReference type="InterPro" id="IPR001851">
    <property type="entry name" value="ABC_transp_permease"/>
</dbReference>
<evidence type="ECO:0000256" key="6">
    <source>
        <dbReference type="ARBA" id="ARBA00022989"/>
    </source>
</evidence>
<feature type="transmembrane region" description="Helical" evidence="9">
    <location>
        <begin position="130"/>
        <end position="147"/>
    </location>
</feature>
<evidence type="ECO:0000313" key="10">
    <source>
        <dbReference type="EMBL" id="MFC4553829.1"/>
    </source>
</evidence>
<evidence type="ECO:0000256" key="9">
    <source>
        <dbReference type="SAM" id="Phobius"/>
    </source>
</evidence>
<keyword evidence="7 9" id="KW-0472">Membrane</keyword>
<organism evidence="10 11">
    <name type="scientific">Georgenia faecalis</name>
    <dbReference type="NCBI Taxonomy" id="2483799"/>
    <lineage>
        <taxon>Bacteria</taxon>
        <taxon>Bacillati</taxon>
        <taxon>Actinomycetota</taxon>
        <taxon>Actinomycetes</taxon>
        <taxon>Micrococcales</taxon>
        <taxon>Bogoriellaceae</taxon>
        <taxon>Georgenia</taxon>
    </lineage>
</organism>
<feature type="transmembrane region" description="Helical" evidence="9">
    <location>
        <begin position="229"/>
        <end position="250"/>
    </location>
</feature>
<evidence type="ECO:0000256" key="5">
    <source>
        <dbReference type="ARBA" id="ARBA00022692"/>
    </source>
</evidence>
<keyword evidence="4" id="KW-0997">Cell inner membrane</keyword>
<feature type="transmembrane region" description="Helical" evidence="9">
    <location>
        <begin position="103"/>
        <end position="124"/>
    </location>
</feature>
<evidence type="ECO:0000256" key="2">
    <source>
        <dbReference type="ARBA" id="ARBA00022448"/>
    </source>
</evidence>
<dbReference type="RefSeq" id="WP_122823068.1">
    <property type="nucleotide sequence ID" value="NZ_CP033325.1"/>
</dbReference>
<comment type="subcellular location">
    <subcellularLocation>
        <location evidence="1">Cell membrane</location>
        <topology evidence="1">Multi-pass membrane protein</topology>
    </subcellularLocation>
</comment>
<evidence type="ECO:0000256" key="4">
    <source>
        <dbReference type="ARBA" id="ARBA00022519"/>
    </source>
</evidence>
<feature type="transmembrane region" description="Helical" evidence="9">
    <location>
        <begin position="262"/>
        <end position="285"/>
    </location>
</feature>
<evidence type="ECO:0000256" key="8">
    <source>
        <dbReference type="ARBA" id="ARBA00039381"/>
    </source>
</evidence>
<keyword evidence="6 9" id="KW-1133">Transmembrane helix</keyword>
<feature type="transmembrane region" description="Helical" evidence="9">
    <location>
        <begin position="179"/>
        <end position="197"/>
    </location>
</feature>
<reference evidence="11" key="1">
    <citation type="journal article" date="2019" name="Int. J. Syst. Evol. Microbiol.">
        <title>The Global Catalogue of Microorganisms (GCM) 10K type strain sequencing project: providing services to taxonomists for standard genome sequencing and annotation.</title>
        <authorList>
            <consortium name="The Broad Institute Genomics Platform"/>
            <consortium name="The Broad Institute Genome Sequencing Center for Infectious Disease"/>
            <person name="Wu L."/>
            <person name="Ma J."/>
        </authorList>
    </citation>
    <scope>NUCLEOTIDE SEQUENCE [LARGE SCALE GENOMIC DNA]</scope>
    <source>
        <strain evidence="11">JCM 3369</strain>
    </source>
</reference>
<proteinExistence type="predicted"/>
<dbReference type="Pfam" id="PF02653">
    <property type="entry name" value="BPD_transp_2"/>
    <property type="match status" value="1"/>
</dbReference>
<protein>
    <recommendedName>
        <fullName evidence="8">Autoinducer 2 import system permease protein LsrD</fullName>
    </recommendedName>
</protein>
<dbReference type="Proteomes" id="UP001595955">
    <property type="component" value="Unassembled WGS sequence"/>
</dbReference>
<keyword evidence="5 9" id="KW-0812">Transmembrane</keyword>
<keyword evidence="2" id="KW-0813">Transport</keyword>
<feature type="transmembrane region" description="Helical" evidence="9">
    <location>
        <begin position="23"/>
        <end position="41"/>
    </location>
</feature>
<sequence>MSTRTGAAPGGPPSFLAQLKQNGSGPVLVVLAVLVAVMAVLNPGFYEPPSLMAFLRNAAPLVILAIGQYFVIVAGEFDLSVGSLVGAQVVIAARLINGEEDRTWPVIALMVGFGLLVGLVNGLITTLLRVPSFITTLGTMLVLYGAIRMWTGGSPTGALSEGFRQWGRLGIDMPVLRQLPYALLIMIALAVVGILVMRSSYGRVLMATGDNDTAATFAGGRVWLVRTGAFVLSSLFATVAGILVGGFAGVTAQVGQGMEFTAITAVVLGGVLLGGGRGWVVGAMAGALTYQLLERLLVQLDMPSTLNPTIQGVIIIAAVAFAADRWRTRRGRTAPQTPAEPEPVGVA</sequence>
<dbReference type="CDD" id="cd06579">
    <property type="entry name" value="TM_PBP1_transp_AraH_like"/>
    <property type="match status" value="1"/>
</dbReference>
<evidence type="ECO:0000256" key="3">
    <source>
        <dbReference type="ARBA" id="ARBA00022475"/>
    </source>
</evidence>
<name>A0ABV9D576_9MICO</name>
<evidence type="ECO:0000256" key="7">
    <source>
        <dbReference type="ARBA" id="ARBA00023136"/>
    </source>
</evidence>
<dbReference type="PANTHER" id="PTHR32196">
    <property type="entry name" value="ABC TRANSPORTER PERMEASE PROTEIN YPHD-RELATED-RELATED"/>
    <property type="match status" value="1"/>
</dbReference>
<accession>A0ABV9D576</accession>
<evidence type="ECO:0000313" key="11">
    <source>
        <dbReference type="Proteomes" id="UP001595955"/>
    </source>
</evidence>
<feature type="transmembrane region" description="Helical" evidence="9">
    <location>
        <begin position="53"/>
        <end position="73"/>
    </location>
</feature>
<keyword evidence="11" id="KW-1185">Reference proteome</keyword>
<dbReference type="PANTHER" id="PTHR32196:SF71">
    <property type="entry name" value="AUTOINDUCER 2 IMPORT SYSTEM PERMEASE PROTEIN LSRD"/>
    <property type="match status" value="1"/>
</dbReference>
<dbReference type="EMBL" id="JBHSGF010000001">
    <property type="protein sequence ID" value="MFC4553829.1"/>
    <property type="molecule type" value="Genomic_DNA"/>
</dbReference>
<comment type="caution">
    <text evidence="10">The sequence shown here is derived from an EMBL/GenBank/DDBJ whole genome shotgun (WGS) entry which is preliminary data.</text>
</comment>
<evidence type="ECO:0000256" key="1">
    <source>
        <dbReference type="ARBA" id="ARBA00004651"/>
    </source>
</evidence>